<sequence length="79" mass="9108">MVSVKKRFIAGAVCPSCSAMDRIVMYREGESDFRECVECGFKDEMRFKTAVRELDTRVNQDEVKVAQETQVLQFPPIEK</sequence>
<comment type="caution">
    <text evidence="1">The sequence shown here is derived from an EMBL/GenBank/DDBJ whole genome shotgun (WGS) entry which is preliminary data.</text>
</comment>
<dbReference type="Proteomes" id="UP001595840">
    <property type="component" value="Unassembled WGS sequence"/>
</dbReference>
<evidence type="ECO:0000313" key="1">
    <source>
        <dbReference type="EMBL" id="MFC4361143.1"/>
    </source>
</evidence>
<proteinExistence type="predicted"/>
<protein>
    <submittedName>
        <fullName evidence="1">YheV family putative zinc ribbon protein</fullName>
    </submittedName>
</protein>
<reference evidence="2" key="1">
    <citation type="journal article" date="2019" name="Int. J. Syst. Evol. Microbiol.">
        <title>The Global Catalogue of Microorganisms (GCM) 10K type strain sequencing project: providing services to taxonomists for standard genome sequencing and annotation.</title>
        <authorList>
            <consortium name="The Broad Institute Genomics Platform"/>
            <consortium name="The Broad Institute Genome Sequencing Center for Infectious Disease"/>
            <person name="Wu L."/>
            <person name="Ma J."/>
        </authorList>
    </citation>
    <scope>NUCLEOTIDE SEQUENCE [LARGE SCALE GENOMIC DNA]</scope>
    <source>
        <strain evidence="2">CECT 8570</strain>
    </source>
</reference>
<name>A0ABV8V1W0_9GAMM</name>
<dbReference type="EMBL" id="JBHSCX010000003">
    <property type="protein sequence ID" value="MFC4361143.1"/>
    <property type="molecule type" value="Genomic_DNA"/>
</dbReference>
<dbReference type="NCBIfam" id="TIGR02443">
    <property type="entry name" value="YheV family putative zinc ribbon protein"/>
    <property type="match status" value="1"/>
</dbReference>
<accession>A0ABV8V1W0</accession>
<keyword evidence="2" id="KW-1185">Reference proteome</keyword>
<organism evidence="1 2">
    <name type="scientific">Simiduia curdlanivorans</name>
    <dbReference type="NCBI Taxonomy" id="1492769"/>
    <lineage>
        <taxon>Bacteria</taxon>
        <taxon>Pseudomonadati</taxon>
        <taxon>Pseudomonadota</taxon>
        <taxon>Gammaproteobacteria</taxon>
        <taxon>Cellvibrionales</taxon>
        <taxon>Cellvibrionaceae</taxon>
        <taxon>Simiduia</taxon>
    </lineage>
</organism>
<evidence type="ECO:0000313" key="2">
    <source>
        <dbReference type="Proteomes" id="UP001595840"/>
    </source>
</evidence>
<dbReference type="InterPro" id="IPR012658">
    <property type="entry name" value="YheV"/>
</dbReference>
<dbReference type="Pfam" id="PF09526">
    <property type="entry name" value="DUF2387"/>
    <property type="match status" value="1"/>
</dbReference>
<dbReference type="RefSeq" id="WP_290260221.1">
    <property type="nucleotide sequence ID" value="NZ_JAUFQG010000004.1"/>
</dbReference>
<gene>
    <name evidence="1" type="ORF">ACFOX3_02455</name>
</gene>